<proteinExistence type="predicted"/>
<dbReference type="InterPro" id="IPR006527">
    <property type="entry name" value="F-box-assoc_dom_typ1"/>
</dbReference>
<dbReference type="PANTHER" id="PTHR31672">
    <property type="entry name" value="BNACNNG10540D PROTEIN"/>
    <property type="match status" value="1"/>
</dbReference>
<dbReference type="NCBIfam" id="TIGR01640">
    <property type="entry name" value="F_box_assoc_1"/>
    <property type="match status" value="1"/>
</dbReference>
<evidence type="ECO:0000259" key="1">
    <source>
        <dbReference type="Pfam" id="PF00646"/>
    </source>
</evidence>
<dbReference type="CDD" id="cd22157">
    <property type="entry name" value="F-box_AtFBW1-like"/>
    <property type="match status" value="1"/>
</dbReference>
<gene>
    <name evidence="3" type="ORF">CASFOL_027815</name>
</gene>
<evidence type="ECO:0000259" key="2">
    <source>
        <dbReference type="Pfam" id="PF07734"/>
    </source>
</evidence>
<evidence type="ECO:0000313" key="3">
    <source>
        <dbReference type="EMBL" id="KAL3628769.1"/>
    </source>
</evidence>
<feature type="domain" description="F-box associated beta-propeller type 1" evidence="2">
    <location>
        <begin position="89"/>
        <end position="339"/>
    </location>
</feature>
<dbReference type="PROSITE" id="PS51257">
    <property type="entry name" value="PROKAR_LIPOPROTEIN"/>
    <property type="match status" value="1"/>
</dbReference>
<evidence type="ECO:0008006" key="5">
    <source>
        <dbReference type="Google" id="ProtNLM"/>
    </source>
</evidence>
<dbReference type="InterPro" id="IPR050796">
    <property type="entry name" value="SCF_F-box_component"/>
</dbReference>
<name>A0ABD3CGV6_9LAMI</name>
<dbReference type="InterPro" id="IPR017451">
    <property type="entry name" value="F-box-assoc_interact_dom"/>
</dbReference>
<keyword evidence="4" id="KW-1185">Reference proteome</keyword>
<sequence length="389" mass="44393">MPTKKLKNCQATNSAAAAVAACEDLMLCVLTRLPVKSICRFKSVCKPWNHLFSTQEFIKMQFKLSKESKNQSFLVHRVNKNGSNTISVFNIDSNEKKARILDHPFNYTRIRIDIVGCCNGLVCIRRGIGFVLWNPAMNLFKTVSPLKDHGIFESASLGFGYDAEGDDFKVVRILLKNQGRLRMRVNWVEVYSVKSDSWTKIDPGFQFSELPIVSDATVNGNPYWVVKVDENDVLICFDMSKLVFKIVSLSTLDYNEADPDVEFVDLNGSLGALVFTWRSDRIANVDAWVFDDGVQIWTKSHRVGPIEVKMNRVVRCLKDGRVLGKRPKGQLIVFNSETKCVKGLFNVAPEGQDFEIYEYTASMAFIEGMEKVTLRKRPHLRKRKRKWCH</sequence>
<protein>
    <recommendedName>
        <fullName evidence="5">F-box domain-containing protein</fullName>
    </recommendedName>
</protein>
<reference evidence="4" key="1">
    <citation type="journal article" date="2024" name="IScience">
        <title>Strigolactones Initiate the Formation of Haustorium-like Structures in Castilleja.</title>
        <authorList>
            <person name="Buerger M."/>
            <person name="Peterson D."/>
            <person name="Chory J."/>
        </authorList>
    </citation>
    <scope>NUCLEOTIDE SEQUENCE [LARGE SCALE GENOMIC DNA]</scope>
</reference>
<dbReference type="PANTHER" id="PTHR31672:SF13">
    <property type="entry name" value="F-BOX PROTEIN CPR30-LIKE"/>
    <property type="match status" value="1"/>
</dbReference>
<accession>A0ABD3CGV6</accession>
<dbReference type="SUPFAM" id="SSF81383">
    <property type="entry name" value="F-box domain"/>
    <property type="match status" value="1"/>
</dbReference>
<dbReference type="EMBL" id="JAVIJP010000036">
    <property type="protein sequence ID" value="KAL3628769.1"/>
    <property type="molecule type" value="Genomic_DNA"/>
</dbReference>
<dbReference type="Proteomes" id="UP001632038">
    <property type="component" value="Unassembled WGS sequence"/>
</dbReference>
<dbReference type="Pfam" id="PF07734">
    <property type="entry name" value="FBA_1"/>
    <property type="match status" value="1"/>
</dbReference>
<evidence type="ECO:0000313" key="4">
    <source>
        <dbReference type="Proteomes" id="UP001632038"/>
    </source>
</evidence>
<comment type="caution">
    <text evidence="3">The sequence shown here is derived from an EMBL/GenBank/DDBJ whole genome shotgun (WGS) entry which is preliminary data.</text>
</comment>
<dbReference type="AlphaFoldDB" id="A0ABD3CGV6"/>
<dbReference type="InterPro" id="IPR001810">
    <property type="entry name" value="F-box_dom"/>
</dbReference>
<feature type="domain" description="F-box" evidence="1">
    <location>
        <begin position="23"/>
        <end position="58"/>
    </location>
</feature>
<organism evidence="3 4">
    <name type="scientific">Castilleja foliolosa</name>
    <dbReference type="NCBI Taxonomy" id="1961234"/>
    <lineage>
        <taxon>Eukaryota</taxon>
        <taxon>Viridiplantae</taxon>
        <taxon>Streptophyta</taxon>
        <taxon>Embryophyta</taxon>
        <taxon>Tracheophyta</taxon>
        <taxon>Spermatophyta</taxon>
        <taxon>Magnoliopsida</taxon>
        <taxon>eudicotyledons</taxon>
        <taxon>Gunneridae</taxon>
        <taxon>Pentapetalae</taxon>
        <taxon>asterids</taxon>
        <taxon>lamiids</taxon>
        <taxon>Lamiales</taxon>
        <taxon>Orobanchaceae</taxon>
        <taxon>Pedicularideae</taxon>
        <taxon>Castillejinae</taxon>
        <taxon>Castilleja</taxon>
    </lineage>
</organism>
<dbReference type="Pfam" id="PF00646">
    <property type="entry name" value="F-box"/>
    <property type="match status" value="1"/>
</dbReference>
<dbReference type="InterPro" id="IPR036047">
    <property type="entry name" value="F-box-like_dom_sf"/>
</dbReference>
<dbReference type="Gene3D" id="1.20.1280.50">
    <property type="match status" value="1"/>
</dbReference>